<feature type="transmembrane region" description="Helical" evidence="7">
    <location>
        <begin position="22"/>
        <end position="41"/>
    </location>
</feature>
<accession>A0A380TMI8</accession>
<evidence type="ECO:0000313" key="9">
    <source>
        <dbReference type="EMBL" id="SUS08969.1"/>
    </source>
</evidence>
<evidence type="ECO:0000256" key="5">
    <source>
        <dbReference type="ARBA" id="ARBA00022989"/>
    </source>
</evidence>
<evidence type="ECO:0000256" key="6">
    <source>
        <dbReference type="ARBA" id="ARBA00023136"/>
    </source>
</evidence>
<feature type="domain" description="Mce/MlaD" evidence="8">
    <location>
        <begin position="162"/>
        <end position="222"/>
    </location>
</feature>
<dbReference type="EMBL" id="UIDG01000655">
    <property type="protein sequence ID" value="SUS08969.1"/>
    <property type="molecule type" value="Genomic_DNA"/>
</dbReference>
<evidence type="ECO:0000259" key="8">
    <source>
        <dbReference type="Pfam" id="PF02470"/>
    </source>
</evidence>
<dbReference type="PANTHER" id="PTHR30462">
    <property type="entry name" value="INTERMEMBRANE TRANSPORT PROTEIN PQIB-RELATED"/>
    <property type="match status" value="1"/>
</dbReference>
<dbReference type="GO" id="GO:0005886">
    <property type="term" value="C:plasma membrane"/>
    <property type="evidence" value="ECO:0007669"/>
    <property type="project" value="UniProtKB-SubCell"/>
</dbReference>
<protein>
    <recommendedName>
        <fullName evidence="8">Mce/MlaD domain-containing protein</fullName>
    </recommendedName>
</protein>
<dbReference type="PANTHER" id="PTHR30462:SF0">
    <property type="entry name" value="INTERMEMBRANE TRANSPORT PROTEIN YEBT"/>
    <property type="match status" value="1"/>
</dbReference>
<gene>
    <name evidence="9" type="ORF">DF3PB_990010</name>
</gene>
<keyword evidence="6 7" id="KW-0472">Membrane</keyword>
<keyword evidence="5 7" id="KW-1133">Transmembrane helix</keyword>
<evidence type="ECO:0000256" key="7">
    <source>
        <dbReference type="SAM" id="Phobius"/>
    </source>
</evidence>
<dbReference type="AlphaFoldDB" id="A0A380TMI8"/>
<reference evidence="9" key="1">
    <citation type="submission" date="2018-07" db="EMBL/GenBank/DDBJ databases">
        <authorList>
            <person name="Quirk P.G."/>
            <person name="Krulwich T.A."/>
        </authorList>
    </citation>
    <scope>NUCLEOTIDE SEQUENCE</scope>
</reference>
<feature type="domain" description="Mce/MlaD" evidence="8">
    <location>
        <begin position="48"/>
        <end position="137"/>
    </location>
</feature>
<keyword evidence="3" id="KW-0997">Cell inner membrane</keyword>
<proteinExistence type="predicted"/>
<sequence>MTPDQPLGAEPQPVLVDRRRRISLVWLVPVVAAVIGAWLAYKTISEAGPTIRISFETAEGLEAGKTKVRHKDVEIGTVDTVRFAEDLKHVIVTAKMVKEMERHLTEGASFWVVRPRLSASGVSGLSTLVSGAYIAFDLGEGAQTREFTGLEEPPVVPANVPGKEFILTTAKLGSLGVGVPVSFRGVQVGEVLGHKFADNWDEIIVPIFVRAPFDQLIHAGSRFWNASGIAVSVGADGVKVTTESLQAILTGGIAFDSPAAAPGVEPSPAGTEFTLYDSYSSISEAQYTVKIPYRLHFEGSVRGLSTGAPVEFRGIKIGSVTDVRLEYDLASRAVRIPVTIEIEPQRIDIVDGTQRPVVMGGNFGDRRAAYGRMEAMVANGLRAQLASGSLVTGQLVVALDFHPQAAAQQLEMGGLYPEIPTIPSDLEKITRSVEGIIGKIGALPLDAIAAELKETVHTVNSLINSPSVARAVTSLEGVAPLIESARKTADAAAATLQSTSNMVGADSQLRRDITDLLRELKEAARSLRTLADYLERHPDSLIRGKPGDPRR</sequence>
<keyword evidence="2" id="KW-1003">Cell membrane</keyword>
<evidence type="ECO:0000256" key="2">
    <source>
        <dbReference type="ARBA" id="ARBA00022475"/>
    </source>
</evidence>
<comment type="subcellular location">
    <subcellularLocation>
        <location evidence="1">Cell inner membrane</location>
    </subcellularLocation>
</comment>
<organism evidence="9">
    <name type="scientific">metagenome</name>
    <dbReference type="NCBI Taxonomy" id="256318"/>
    <lineage>
        <taxon>unclassified sequences</taxon>
        <taxon>metagenomes</taxon>
    </lineage>
</organism>
<dbReference type="InterPro" id="IPR003399">
    <property type="entry name" value="Mce/MlaD"/>
</dbReference>
<evidence type="ECO:0000256" key="4">
    <source>
        <dbReference type="ARBA" id="ARBA00022692"/>
    </source>
</evidence>
<evidence type="ECO:0000256" key="1">
    <source>
        <dbReference type="ARBA" id="ARBA00004533"/>
    </source>
</evidence>
<evidence type="ECO:0000256" key="3">
    <source>
        <dbReference type="ARBA" id="ARBA00022519"/>
    </source>
</evidence>
<dbReference type="Pfam" id="PF02470">
    <property type="entry name" value="MlaD"/>
    <property type="match status" value="3"/>
</dbReference>
<feature type="domain" description="Mce/MlaD" evidence="8">
    <location>
        <begin position="293"/>
        <end position="401"/>
    </location>
</feature>
<keyword evidence="4 7" id="KW-0812">Transmembrane</keyword>
<dbReference type="InterPro" id="IPR051800">
    <property type="entry name" value="PqiA-PqiB_transport"/>
</dbReference>
<name>A0A380TMI8_9ZZZZ</name>